<evidence type="ECO:0000313" key="1">
    <source>
        <dbReference type="EMBL" id="OCH93443.1"/>
    </source>
</evidence>
<evidence type="ECO:0000313" key="2">
    <source>
        <dbReference type="Proteomes" id="UP000250043"/>
    </source>
</evidence>
<organism evidence="1 2">
    <name type="scientific">Obba rivulosa</name>
    <dbReference type="NCBI Taxonomy" id="1052685"/>
    <lineage>
        <taxon>Eukaryota</taxon>
        <taxon>Fungi</taxon>
        <taxon>Dikarya</taxon>
        <taxon>Basidiomycota</taxon>
        <taxon>Agaricomycotina</taxon>
        <taxon>Agaricomycetes</taxon>
        <taxon>Polyporales</taxon>
        <taxon>Gelatoporiaceae</taxon>
        <taxon>Obba</taxon>
    </lineage>
</organism>
<dbReference type="Proteomes" id="UP000250043">
    <property type="component" value="Unassembled WGS sequence"/>
</dbReference>
<protein>
    <submittedName>
        <fullName evidence="1">Uncharacterized protein</fullName>
    </submittedName>
</protein>
<accession>A0A8E2J2T8</accession>
<sequence length="113" mass="12778">MVLDTSRLPSYRPSHFRRYHPYAWHVPRGPRRTWNEGDAARMSGTMADENLGTGTLETMDEDLSNLSIALYAHPLRTSQLSPTELIVDLAFAVQAVRHYQNGLRAHADSTDVQ</sequence>
<dbReference type="AlphaFoldDB" id="A0A8E2J2T8"/>
<proteinExistence type="predicted"/>
<dbReference type="EMBL" id="KV722355">
    <property type="protein sequence ID" value="OCH93443.1"/>
    <property type="molecule type" value="Genomic_DNA"/>
</dbReference>
<name>A0A8E2J2T8_9APHY</name>
<dbReference type="OrthoDB" id="2637024at2759"/>
<reference evidence="1 2" key="1">
    <citation type="submission" date="2016-07" db="EMBL/GenBank/DDBJ databases">
        <title>Draft genome of the white-rot fungus Obba rivulosa 3A-2.</title>
        <authorList>
            <consortium name="DOE Joint Genome Institute"/>
            <person name="Miettinen O."/>
            <person name="Riley R."/>
            <person name="Acob R."/>
            <person name="Barry K."/>
            <person name="Cullen D."/>
            <person name="De Vries R."/>
            <person name="Hainaut M."/>
            <person name="Hatakka A."/>
            <person name="Henrissat B."/>
            <person name="Hilden K."/>
            <person name="Kuo R."/>
            <person name="Labutti K."/>
            <person name="Lipzen A."/>
            <person name="Makela M.R."/>
            <person name="Sandor L."/>
            <person name="Spatafora J.W."/>
            <person name="Grigoriev I.V."/>
            <person name="Hibbett D.S."/>
        </authorList>
    </citation>
    <scope>NUCLEOTIDE SEQUENCE [LARGE SCALE GENOMIC DNA]</scope>
    <source>
        <strain evidence="1 2">3A-2</strain>
    </source>
</reference>
<gene>
    <name evidence="1" type="ORF">OBBRIDRAFT_832688</name>
</gene>
<keyword evidence="2" id="KW-1185">Reference proteome</keyword>